<protein>
    <submittedName>
        <fullName evidence="1">Uncharacterized protein</fullName>
    </submittedName>
</protein>
<reference evidence="1 2" key="1">
    <citation type="submission" date="2013-08" db="EMBL/GenBank/DDBJ databases">
        <authorList>
            <person name="Weinstock G."/>
            <person name="Sodergren E."/>
            <person name="Wylie T."/>
            <person name="Fulton L."/>
            <person name="Fulton R."/>
            <person name="Fronick C."/>
            <person name="O'Laughlin M."/>
            <person name="Godfrey J."/>
            <person name="Miner T."/>
            <person name="Herter B."/>
            <person name="Appelbaum E."/>
            <person name="Cordes M."/>
            <person name="Lek S."/>
            <person name="Wollam A."/>
            <person name="Pepin K.H."/>
            <person name="Palsikar V.B."/>
            <person name="Mitreva M."/>
            <person name="Wilson R.K."/>
        </authorList>
    </citation>
    <scope>NUCLEOTIDE SEQUENCE [LARGE SCALE GENOMIC DNA]</scope>
    <source>
        <strain evidence="1 2">ATCC 15930</strain>
    </source>
</reference>
<proteinExistence type="predicted"/>
<comment type="caution">
    <text evidence="1">The sequence shown here is derived from an EMBL/GenBank/DDBJ whole genome shotgun (WGS) entry which is preliminary data.</text>
</comment>
<organism evidence="1 2">
    <name type="scientific">Hoylesella loescheii DSM 19665 = JCM 12249 = ATCC 15930</name>
    <dbReference type="NCBI Taxonomy" id="1122985"/>
    <lineage>
        <taxon>Bacteria</taxon>
        <taxon>Pseudomonadati</taxon>
        <taxon>Bacteroidota</taxon>
        <taxon>Bacteroidia</taxon>
        <taxon>Bacteroidales</taxon>
        <taxon>Prevotellaceae</taxon>
        <taxon>Hoylesella</taxon>
    </lineage>
</organism>
<evidence type="ECO:0000313" key="1">
    <source>
        <dbReference type="EMBL" id="KDR53858.1"/>
    </source>
</evidence>
<name>A0A069QLW8_HOYLO</name>
<dbReference type="RefSeq" id="WP_018968485.1">
    <property type="nucleotide sequence ID" value="NZ_KB899232.1"/>
</dbReference>
<evidence type="ECO:0000313" key="2">
    <source>
        <dbReference type="Proteomes" id="UP000027442"/>
    </source>
</evidence>
<dbReference type="PATRIC" id="fig|1122985.7.peg.49"/>
<sequence length="251" mass="28713">MERFLLKVTTTILREGVTESEYAVDLVFDVAQLPLQDAEENAVTAYKVTLSDKYVHLDSPFTPVTDFVCRALYRYDGLCPILNINGKPIGIEGEDRQLAQWEEIRDLLLSDYNGPFVDEQLPLLEKSMAWQQSMNNYCCLGLVFPGIQKHTYVGWQTQREVGLSYAQNTRFNELLTCTGQDSGLRTFTVESLHQTIDNHTIEKFEGTIRIAQDDFLASWAHVVVAYTQDSVTYSWTFKLGRMTINQEKLCL</sequence>
<dbReference type="AlphaFoldDB" id="A0A069QLW8"/>
<dbReference type="EMBL" id="JNGW01000009">
    <property type="protein sequence ID" value="KDR53858.1"/>
    <property type="molecule type" value="Genomic_DNA"/>
</dbReference>
<accession>A0A069QLW8</accession>
<keyword evidence="2" id="KW-1185">Reference proteome</keyword>
<dbReference type="Proteomes" id="UP000027442">
    <property type="component" value="Unassembled WGS sequence"/>
</dbReference>
<dbReference type="HOGENOM" id="CLU_1106364_0_0_10"/>
<gene>
    <name evidence="1" type="ORF">HMPREF1991_00045</name>
</gene>